<dbReference type="RefSeq" id="WP_345233419.1">
    <property type="nucleotide sequence ID" value="NZ_BAABIQ010000042.1"/>
</dbReference>
<feature type="signal peptide" evidence="1">
    <location>
        <begin position="1"/>
        <end position="29"/>
    </location>
</feature>
<dbReference type="InterPro" id="IPR050312">
    <property type="entry name" value="IolE/XylAMocC-like"/>
</dbReference>
<dbReference type="Pfam" id="PF01261">
    <property type="entry name" value="AP_endonuc_2"/>
    <property type="match status" value="1"/>
</dbReference>
<dbReference type="Gene3D" id="3.20.20.150">
    <property type="entry name" value="Divalent-metal-dependent TIM barrel enzymes"/>
    <property type="match status" value="1"/>
</dbReference>
<evidence type="ECO:0000256" key="1">
    <source>
        <dbReference type="SAM" id="SignalP"/>
    </source>
</evidence>
<name>A0ABP9C061_9SPHI</name>
<reference evidence="4" key="1">
    <citation type="journal article" date="2019" name="Int. J. Syst. Evol. Microbiol.">
        <title>The Global Catalogue of Microorganisms (GCM) 10K type strain sequencing project: providing services to taxonomists for standard genome sequencing and annotation.</title>
        <authorList>
            <consortium name="The Broad Institute Genomics Platform"/>
            <consortium name="The Broad Institute Genome Sequencing Center for Infectious Disease"/>
            <person name="Wu L."/>
            <person name="Ma J."/>
        </authorList>
    </citation>
    <scope>NUCLEOTIDE SEQUENCE [LARGE SCALE GENOMIC DNA]</scope>
    <source>
        <strain evidence="4">JCM 18200</strain>
    </source>
</reference>
<protein>
    <recommendedName>
        <fullName evidence="2">Xylose isomerase-like TIM barrel domain-containing protein</fullName>
    </recommendedName>
</protein>
<dbReference type="Proteomes" id="UP001501411">
    <property type="component" value="Unassembled WGS sequence"/>
</dbReference>
<dbReference type="SUPFAM" id="SSF51658">
    <property type="entry name" value="Xylose isomerase-like"/>
    <property type="match status" value="1"/>
</dbReference>
<proteinExistence type="predicted"/>
<evidence type="ECO:0000313" key="3">
    <source>
        <dbReference type="EMBL" id="GAA4801851.1"/>
    </source>
</evidence>
<gene>
    <name evidence="3" type="ORF">GCM10023231_33370</name>
</gene>
<evidence type="ECO:0000313" key="4">
    <source>
        <dbReference type="Proteomes" id="UP001501411"/>
    </source>
</evidence>
<dbReference type="InterPro" id="IPR006311">
    <property type="entry name" value="TAT_signal"/>
</dbReference>
<dbReference type="PROSITE" id="PS51318">
    <property type="entry name" value="TAT"/>
    <property type="match status" value="1"/>
</dbReference>
<accession>A0ABP9C061</accession>
<feature type="domain" description="Xylose isomerase-like TIM barrel" evidence="2">
    <location>
        <begin position="83"/>
        <end position="275"/>
    </location>
</feature>
<dbReference type="EMBL" id="BAABIQ010000042">
    <property type="protein sequence ID" value="GAA4801851.1"/>
    <property type="molecule type" value="Genomic_DNA"/>
</dbReference>
<keyword evidence="1" id="KW-0732">Signal</keyword>
<feature type="chain" id="PRO_5047005696" description="Xylose isomerase-like TIM barrel domain-containing protein" evidence="1">
    <location>
        <begin position="30"/>
        <end position="282"/>
    </location>
</feature>
<organism evidence="3 4">
    <name type="scientific">Olivibacter ginsenosidimutans</name>
    <dbReference type="NCBI Taxonomy" id="1176537"/>
    <lineage>
        <taxon>Bacteria</taxon>
        <taxon>Pseudomonadati</taxon>
        <taxon>Bacteroidota</taxon>
        <taxon>Sphingobacteriia</taxon>
        <taxon>Sphingobacteriales</taxon>
        <taxon>Sphingobacteriaceae</taxon>
        <taxon>Olivibacter</taxon>
    </lineage>
</organism>
<evidence type="ECO:0000259" key="2">
    <source>
        <dbReference type="Pfam" id="PF01261"/>
    </source>
</evidence>
<sequence>MDTRRNFLKKGALGVVASTLVGAPQALHAAITDKAAAKEDSFKLGMAGYSFLHFNLDESLAMMKKVDVHYLCIKDFHLPLNSTDEQIAAFHAKLKASGVTGYGVGPIYMKTKEEIDKAFDYAKRVGVNLLIGIPNHEDLPYVSEKAKEYDIHFAIHNHGPQDKLYPNATVVYNLVKDLDPRMGLCLDIGHNTRDGQNLINDINKYKDRIFDMHLKNVTAAKNEGTTCELDRGVIDVLAFVKTLRKIKYTGTCGLEYEKDMKDPLAGIAESIGYFRGICDGSR</sequence>
<dbReference type="PANTHER" id="PTHR12110">
    <property type="entry name" value="HYDROXYPYRUVATE ISOMERASE"/>
    <property type="match status" value="1"/>
</dbReference>
<comment type="caution">
    <text evidence="3">The sequence shown here is derived from an EMBL/GenBank/DDBJ whole genome shotgun (WGS) entry which is preliminary data.</text>
</comment>
<dbReference type="InterPro" id="IPR036237">
    <property type="entry name" value="Xyl_isomerase-like_sf"/>
</dbReference>
<keyword evidence="4" id="KW-1185">Reference proteome</keyword>
<dbReference type="InterPro" id="IPR013022">
    <property type="entry name" value="Xyl_isomerase-like_TIM-brl"/>
</dbReference>
<dbReference type="PANTHER" id="PTHR12110:SF41">
    <property type="entry name" value="INOSOSE DEHYDRATASE"/>
    <property type="match status" value="1"/>
</dbReference>